<name>E4T4J9_PALPW</name>
<keyword evidence="3" id="KW-1185">Reference proteome</keyword>
<evidence type="ECO:0000313" key="2">
    <source>
        <dbReference type="EMBL" id="ADQ79643.1"/>
    </source>
</evidence>
<reference key="1">
    <citation type="submission" date="2010-11" db="EMBL/GenBank/DDBJ databases">
        <title>The complete genome of Paludibacter propionicigenes DSM 17365.</title>
        <authorList>
            <consortium name="US DOE Joint Genome Institute (JGI-PGF)"/>
            <person name="Lucas S."/>
            <person name="Copeland A."/>
            <person name="Lapidus A."/>
            <person name="Bruce D."/>
            <person name="Goodwin L."/>
            <person name="Pitluck S."/>
            <person name="Kyrpides N."/>
            <person name="Mavromatis K."/>
            <person name="Ivanova N."/>
            <person name="Munk A.C."/>
            <person name="Brettin T."/>
            <person name="Detter J.C."/>
            <person name="Han C."/>
            <person name="Tapia R."/>
            <person name="Land M."/>
            <person name="Hauser L."/>
            <person name="Markowitz V."/>
            <person name="Cheng J.-F."/>
            <person name="Hugenholtz P."/>
            <person name="Woyke T."/>
            <person name="Wu D."/>
            <person name="Gronow S."/>
            <person name="Wellnitz S."/>
            <person name="Brambilla E."/>
            <person name="Klenk H.-P."/>
            <person name="Eisen J.A."/>
        </authorList>
    </citation>
    <scope>NUCLEOTIDE SEQUENCE</scope>
    <source>
        <strain>WB4</strain>
    </source>
</reference>
<keyword evidence="2" id="KW-0132">Cell division</keyword>
<gene>
    <name evidence="2" type="ordered locus">Palpr_1497</name>
</gene>
<dbReference type="EMBL" id="CP002345">
    <property type="protein sequence ID" value="ADQ79643.1"/>
    <property type="molecule type" value="Genomic_DNA"/>
</dbReference>
<keyword evidence="1" id="KW-1133">Transmembrane helix</keyword>
<keyword evidence="2" id="KW-0131">Cell cycle</keyword>
<dbReference type="eggNOG" id="COG1589">
    <property type="taxonomic scope" value="Bacteria"/>
</dbReference>
<evidence type="ECO:0000256" key="1">
    <source>
        <dbReference type="SAM" id="Phobius"/>
    </source>
</evidence>
<feature type="transmembrane region" description="Helical" evidence="1">
    <location>
        <begin position="7"/>
        <end position="28"/>
    </location>
</feature>
<dbReference type="OrthoDB" id="1466667at2"/>
<keyword evidence="1" id="KW-0812">Transmembrane</keyword>
<accession>E4T4J9</accession>
<dbReference type="Proteomes" id="UP000008718">
    <property type="component" value="Chromosome"/>
</dbReference>
<dbReference type="GO" id="GO:0051301">
    <property type="term" value="P:cell division"/>
    <property type="evidence" value="ECO:0007669"/>
    <property type="project" value="UniProtKB-KW"/>
</dbReference>
<dbReference type="STRING" id="694427.Palpr_1497"/>
<protein>
    <submittedName>
        <fullName evidence="2">Cell division protein FtsQ</fullName>
    </submittedName>
</protein>
<sequence length="268" mass="30810">MKPIWKYVLITFFTTLVLGYLAFSIWYFSGRGKDSVCRKLEIVMTESNGHQLVTKTEVAQILEENDLNPIGKSIKNIHTESIEETLHKNPMIKVAECYKTPTGIVHIRISQRCPKFRVVGYGSYYIDTDRKVMPISKNYAAYVPVVSGRAYVSSMTTKMFDFVTFLEDNPFWNAQIEQIFIRDDLKIELVPRVGEAIILLGTLDNYQSKLEKLRKLYVNGFNVVGWNKYKLIDLQYKDQVVCSKVGQETIKPVVATEQKKDSIIASRL</sequence>
<dbReference type="RefSeq" id="WP_013445012.1">
    <property type="nucleotide sequence ID" value="NC_014734.1"/>
</dbReference>
<keyword evidence="1" id="KW-0472">Membrane</keyword>
<proteinExistence type="predicted"/>
<dbReference type="KEGG" id="ppn:Palpr_1497"/>
<dbReference type="HOGENOM" id="CLU_064655_0_1_10"/>
<evidence type="ECO:0000313" key="3">
    <source>
        <dbReference type="Proteomes" id="UP000008718"/>
    </source>
</evidence>
<dbReference type="AlphaFoldDB" id="E4T4J9"/>
<organism evidence="2 3">
    <name type="scientific">Paludibacter propionicigenes (strain DSM 17365 / JCM 13257 / WB4)</name>
    <dbReference type="NCBI Taxonomy" id="694427"/>
    <lineage>
        <taxon>Bacteria</taxon>
        <taxon>Pseudomonadati</taxon>
        <taxon>Bacteroidota</taxon>
        <taxon>Bacteroidia</taxon>
        <taxon>Bacteroidales</taxon>
        <taxon>Paludibacteraceae</taxon>
        <taxon>Paludibacter</taxon>
    </lineage>
</organism>
<reference evidence="2 3" key="2">
    <citation type="journal article" date="2011" name="Stand. Genomic Sci.">
        <title>Complete genome sequence of Paludibacter propionicigenes type strain (WB4).</title>
        <authorList>
            <person name="Gronow S."/>
            <person name="Munk C."/>
            <person name="Lapidus A."/>
            <person name="Nolan M."/>
            <person name="Lucas S."/>
            <person name="Hammon N."/>
            <person name="Deshpande S."/>
            <person name="Cheng J.F."/>
            <person name="Tapia R."/>
            <person name="Han C."/>
            <person name="Goodwin L."/>
            <person name="Pitluck S."/>
            <person name="Liolios K."/>
            <person name="Ivanova N."/>
            <person name="Mavromatis K."/>
            <person name="Mikhailova N."/>
            <person name="Pati A."/>
            <person name="Chen A."/>
            <person name="Palaniappan K."/>
            <person name="Land M."/>
            <person name="Hauser L."/>
            <person name="Chang Y.J."/>
            <person name="Jeffries C.D."/>
            <person name="Brambilla E."/>
            <person name="Rohde M."/>
            <person name="Goker M."/>
            <person name="Detter J.C."/>
            <person name="Woyke T."/>
            <person name="Bristow J."/>
            <person name="Eisen J.A."/>
            <person name="Markowitz V."/>
            <person name="Hugenholtz P."/>
            <person name="Kyrpides N.C."/>
            <person name="Klenk H.P."/>
        </authorList>
    </citation>
    <scope>NUCLEOTIDE SEQUENCE [LARGE SCALE GENOMIC DNA]</scope>
    <source>
        <strain evidence="3">DSM 17365 / JCM 13257 / WB4</strain>
    </source>
</reference>